<reference evidence="3 4" key="1">
    <citation type="submission" date="2023-07" db="EMBL/GenBank/DDBJ databases">
        <title>Sorghum-associated microbial communities from plants grown in Nebraska, USA.</title>
        <authorList>
            <person name="Schachtman D."/>
        </authorList>
    </citation>
    <scope>NUCLEOTIDE SEQUENCE [LARGE SCALE GENOMIC DNA]</scope>
    <source>
        <strain evidence="3 4">3773</strain>
    </source>
</reference>
<keyword evidence="1" id="KW-0175">Coiled coil</keyword>
<dbReference type="EMBL" id="JAVDVI010000010">
    <property type="protein sequence ID" value="MDR6968493.1"/>
    <property type="molecule type" value="Genomic_DNA"/>
</dbReference>
<dbReference type="RefSeq" id="WP_310027089.1">
    <property type="nucleotide sequence ID" value="NZ_JAVDVI010000010.1"/>
</dbReference>
<feature type="coiled-coil region" evidence="1">
    <location>
        <begin position="212"/>
        <end position="243"/>
    </location>
</feature>
<proteinExistence type="predicted"/>
<accession>A0ABU1TRJ9</accession>
<protein>
    <submittedName>
        <fullName evidence="3">Uncharacterized protein</fullName>
    </submittedName>
</protein>
<evidence type="ECO:0000313" key="4">
    <source>
        <dbReference type="Proteomes" id="UP001255185"/>
    </source>
</evidence>
<feature type="region of interest" description="Disordered" evidence="2">
    <location>
        <begin position="589"/>
        <end position="608"/>
    </location>
</feature>
<gene>
    <name evidence="3" type="ORF">J2X31_002516</name>
</gene>
<name>A0ABU1TRJ9_9FLAO</name>
<evidence type="ECO:0000256" key="1">
    <source>
        <dbReference type="SAM" id="Coils"/>
    </source>
</evidence>
<organism evidence="3 4">
    <name type="scientific">Flavobacterium arsenatis</name>
    <dbReference type="NCBI Taxonomy" id="1484332"/>
    <lineage>
        <taxon>Bacteria</taxon>
        <taxon>Pseudomonadati</taxon>
        <taxon>Bacteroidota</taxon>
        <taxon>Flavobacteriia</taxon>
        <taxon>Flavobacteriales</taxon>
        <taxon>Flavobacteriaceae</taxon>
        <taxon>Flavobacterium</taxon>
    </lineage>
</organism>
<sequence length="1203" mass="136328">MNNEIKNTLFRFVNFRAPELISDLEKHPGFVVYVKPDQNAKLLGEDLVIAAGSKGSKLNALKTAATNFGATAKKVGDIKAFSADLYVFSEWLSKNRFKATEVEIQTKATDSKLKVTAVTNFDMKLLWDNLIYQVVTQNDYYVKELLMQYLLALHVIKNTGIGTYKERALAKVVLPEYLFVENSIDETPEASGIKEFLSPNLLFQSHDGQALAQQNIKLLNTLQEELELAEEQYQKEFQLAQATAFEAHQATPAYVAEMLRYETELDNTKKTWIATRNPAIVFNPADPSHQIPDVKPPKFPKFVFTAASQMDDSFLIDVLSEQSYNVYHEILHSTDDDDDALDEINVSKIAAGFRKVKDTNRTFATTKEVIKKFITANSNFLSKKTVDLGSTSLIIGGTTLQMLNTQSPLLPFECEIKTRRTSTFFKPGEKSIQLMLGLPDEDWKVTLVEYKMTKTNNTFIVKKSSQVEHYSGYDVMLDLSMGGIDENLKELSLTFQFLNGKTGTLKITNFDLNKVYNGKVVLPLELLTTFPAIRNSTVAPEKHFIPSGFGVKNIGVAEYNKVEQSIQGYVEGEVAHIENIMAREFKEKSTRRLRRKEETQTLTSETEREQLTDTSTVDRFEMQSEVAKVIASSKDFNGGVNATYGNKAANFEISAMANYASNNTKEESTRMAVTQAKEITERALDRIVSKVKEERIEKIVEEFEENNTHGFDNRKGDQHVVGVYRWVDKVYKNQIVNYGKRMMYEFAIPEPARLHNLGMSTLVDENKAKALPFPQDPRTSRLHKLTSFSDLDDTRLKHWTGVYNVEFTKKPDELAYFGKSISIEKQDGPHESVSKSDSIKIDEKYVAKRSFVVIAGHEDTDANQAHVISVLVGDTSISLLTRLRGVHTTEGTFSNVQEMSNIRGEVPFSIQYYNYHTGVVNVTVECKLSVEALAQWQQETFNAIIKGYEKALEKYNEALAVETANGVQILGSNPGFYREIENIILRKNCISYLISSNPNSKLTFGKDFYKKNNSESTLHFGNAMINNTADLDSYAALVKFIEQAFEWDIMSYYFYPFYWGNRSNWVSMYQYDQTHDPLFKAFMQSGMARVIVTVRPGFEEAVRYYMQTGQIWMGGEVPVIGDKLYQSIVDEMRKTEGEKVGMAWPTRVPTSMTILQAESIGLTVESALPFDTEGLKDFEFPDEVPQSKMFVQNEAQVGIEQRS</sequence>
<comment type="caution">
    <text evidence="3">The sequence shown here is derived from an EMBL/GenBank/DDBJ whole genome shotgun (WGS) entry which is preliminary data.</text>
</comment>
<evidence type="ECO:0000256" key="2">
    <source>
        <dbReference type="SAM" id="MobiDB-lite"/>
    </source>
</evidence>
<evidence type="ECO:0000313" key="3">
    <source>
        <dbReference type="EMBL" id="MDR6968493.1"/>
    </source>
</evidence>
<keyword evidence="4" id="KW-1185">Reference proteome</keyword>
<dbReference type="Proteomes" id="UP001255185">
    <property type="component" value="Unassembled WGS sequence"/>
</dbReference>